<feature type="transmembrane region" description="Helical" evidence="8">
    <location>
        <begin position="224"/>
        <end position="245"/>
    </location>
</feature>
<dbReference type="AlphaFoldDB" id="A0A1L9N635"/>
<feature type="transmembrane region" description="Helical" evidence="8">
    <location>
        <begin position="278"/>
        <end position="297"/>
    </location>
</feature>
<gene>
    <name evidence="9" type="ORF">ASPTUDRAFT_40640</name>
</gene>
<evidence type="ECO:0000256" key="2">
    <source>
        <dbReference type="ARBA" id="ARBA00008335"/>
    </source>
</evidence>
<feature type="transmembrane region" description="Helical" evidence="8">
    <location>
        <begin position="386"/>
        <end position="407"/>
    </location>
</feature>
<name>A0A1L9N635_ASPTC</name>
<evidence type="ECO:0000256" key="4">
    <source>
        <dbReference type="ARBA" id="ARBA00022692"/>
    </source>
</evidence>
<dbReference type="GO" id="GO:0005886">
    <property type="term" value="C:plasma membrane"/>
    <property type="evidence" value="ECO:0007669"/>
    <property type="project" value="TreeGrafter"/>
</dbReference>
<keyword evidence="4 8" id="KW-0812">Transmembrane</keyword>
<proteinExistence type="inferred from homology"/>
<feature type="transmembrane region" description="Helical" evidence="8">
    <location>
        <begin position="559"/>
        <end position="578"/>
    </location>
</feature>
<dbReference type="OMA" id="KYECITA"/>
<reference evidence="10" key="1">
    <citation type="journal article" date="2017" name="Genome Biol.">
        <title>Comparative genomics reveals high biological diversity and specific adaptations in the industrially and medically important fungal genus Aspergillus.</title>
        <authorList>
            <person name="de Vries R.P."/>
            <person name="Riley R."/>
            <person name="Wiebenga A."/>
            <person name="Aguilar-Osorio G."/>
            <person name="Amillis S."/>
            <person name="Uchima C.A."/>
            <person name="Anderluh G."/>
            <person name="Asadollahi M."/>
            <person name="Askin M."/>
            <person name="Barry K."/>
            <person name="Battaglia E."/>
            <person name="Bayram O."/>
            <person name="Benocci T."/>
            <person name="Braus-Stromeyer S.A."/>
            <person name="Caldana C."/>
            <person name="Canovas D."/>
            <person name="Cerqueira G.C."/>
            <person name="Chen F."/>
            <person name="Chen W."/>
            <person name="Choi C."/>
            <person name="Clum A."/>
            <person name="Dos Santos R.A."/>
            <person name="Damasio A.R."/>
            <person name="Diallinas G."/>
            <person name="Emri T."/>
            <person name="Fekete E."/>
            <person name="Flipphi M."/>
            <person name="Freyberg S."/>
            <person name="Gallo A."/>
            <person name="Gournas C."/>
            <person name="Habgood R."/>
            <person name="Hainaut M."/>
            <person name="Harispe M.L."/>
            <person name="Henrissat B."/>
            <person name="Hilden K.S."/>
            <person name="Hope R."/>
            <person name="Hossain A."/>
            <person name="Karabika E."/>
            <person name="Karaffa L."/>
            <person name="Karanyi Z."/>
            <person name="Krasevec N."/>
            <person name="Kuo A."/>
            <person name="Kusch H."/>
            <person name="LaButti K."/>
            <person name="Lagendijk E.L."/>
            <person name="Lapidus A."/>
            <person name="Levasseur A."/>
            <person name="Lindquist E."/>
            <person name="Lipzen A."/>
            <person name="Logrieco A.F."/>
            <person name="MacCabe A."/>
            <person name="Maekelae M.R."/>
            <person name="Malavazi I."/>
            <person name="Melin P."/>
            <person name="Meyer V."/>
            <person name="Mielnichuk N."/>
            <person name="Miskei M."/>
            <person name="Molnar A.P."/>
            <person name="Mule G."/>
            <person name="Ngan C.Y."/>
            <person name="Orejas M."/>
            <person name="Orosz E."/>
            <person name="Ouedraogo J.P."/>
            <person name="Overkamp K.M."/>
            <person name="Park H.-S."/>
            <person name="Perrone G."/>
            <person name="Piumi F."/>
            <person name="Punt P.J."/>
            <person name="Ram A.F."/>
            <person name="Ramon A."/>
            <person name="Rauscher S."/>
            <person name="Record E."/>
            <person name="Riano-Pachon D.M."/>
            <person name="Robert V."/>
            <person name="Roehrig J."/>
            <person name="Ruller R."/>
            <person name="Salamov A."/>
            <person name="Salih N.S."/>
            <person name="Samson R.A."/>
            <person name="Sandor E."/>
            <person name="Sanguinetti M."/>
            <person name="Schuetze T."/>
            <person name="Sepcic K."/>
            <person name="Shelest E."/>
            <person name="Sherlock G."/>
            <person name="Sophianopoulou V."/>
            <person name="Squina F.M."/>
            <person name="Sun H."/>
            <person name="Susca A."/>
            <person name="Todd R.B."/>
            <person name="Tsang A."/>
            <person name="Unkles S.E."/>
            <person name="van de Wiele N."/>
            <person name="van Rossen-Uffink D."/>
            <person name="Oliveira J.V."/>
            <person name="Vesth T.C."/>
            <person name="Visser J."/>
            <person name="Yu J.-H."/>
            <person name="Zhou M."/>
            <person name="Andersen M.R."/>
            <person name="Archer D.B."/>
            <person name="Baker S.E."/>
            <person name="Benoit I."/>
            <person name="Brakhage A.A."/>
            <person name="Braus G.H."/>
            <person name="Fischer R."/>
            <person name="Frisvad J.C."/>
            <person name="Goldman G.H."/>
            <person name="Houbraken J."/>
            <person name="Oakley B."/>
            <person name="Pocsi I."/>
            <person name="Scazzocchio C."/>
            <person name="Seiboth B."/>
            <person name="vanKuyk P.A."/>
            <person name="Wortman J."/>
            <person name="Dyer P.S."/>
            <person name="Grigoriev I.V."/>
        </authorList>
    </citation>
    <scope>NUCLEOTIDE SEQUENCE [LARGE SCALE GENOMIC DNA]</scope>
    <source>
        <strain evidence="10">CBS 134.48</strain>
    </source>
</reference>
<dbReference type="EMBL" id="KV878198">
    <property type="protein sequence ID" value="OJI84632.1"/>
    <property type="molecule type" value="Genomic_DNA"/>
</dbReference>
<feature type="transmembrane region" description="Helical" evidence="8">
    <location>
        <begin position="193"/>
        <end position="218"/>
    </location>
</feature>
<evidence type="ECO:0000313" key="10">
    <source>
        <dbReference type="Proteomes" id="UP000184304"/>
    </source>
</evidence>
<evidence type="ECO:0000256" key="6">
    <source>
        <dbReference type="ARBA" id="ARBA00023136"/>
    </source>
</evidence>
<feature type="compositionally biased region" description="Polar residues" evidence="7">
    <location>
        <begin position="15"/>
        <end position="24"/>
    </location>
</feature>
<dbReference type="OrthoDB" id="4078873at2759"/>
<evidence type="ECO:0000256" key="8">
    <source>
        <dbReference type="SAM" id="Phobius"/>
    </source>
</evidence>
<dbReference type="Pfam" id="PF07690">
    <property type="entry name" value="MFS_1"/>
    <property type="match status" value="1"/>
</dbReference>
<dbReference type="SUPFAM" id="SSF103473">
    <property type="entry name" value="MFS general substrate transporter"/>
    <property type="match status" value="1"/>
</dbReference>
<organism evidence="9 10">
    <name type="scientific">Aspergillus tubingensis (strain CBS 134.48)</name>
    <dbReference type="NCBI Taxonomy" id="767770"/>
    <lineage>
        <taxon>Eukaryota</taxon>
        <taxon>Fungi</taxon>
        <taxon>Dikarya</taxon>
        <taxon>Ascomycota</taxon>
        <taxon>Pezizomycotina</taxon>
        <taxon>Eurotiomycetes</taxon>
        <taxon>Eurotiomycetidae</taxon>
        <taxon>Eurotiales</taxon>
        <taxon>Aspergillaceae</taxon>
        <taxon>Aspergillus</taxon>
        <taxon>Aspergillus subgen. Circumdati</taxon>
    </lineage>
</organism>
<feature type="transmembrane region" description="Helical" evidence="8">
    <location>
        <begin position="441"/>
        <end position="463"/>
    </location>
</feature>
<feature type="transmembrane region" description="Helical" evidence="8">
    <location>
        <begin position="475"/>
        <end position="502"/>
    </location>
</feature>
<accession>A0A1L9N635</accession>
<sequence>MVFHNRGKAPDMVNVDTTTLGAQPGSFRQSLEQRAEKEVQEHPDEITGDAQAGVQKAEATALVWSRKALYVTYAWIWLSFFVLSMQSSISTNVIYYAYAEFASAPQISQAYVVSSIVSGVLQLPIAKILNIWGRTEGFLVFLAVYMIGMIVLASCNGPNGFAAGYTLWNIGYSSLNFILSVFVADASGLRNRAFVSAFIGTPTLCTAFTGSIIAQAFITHSTWRWSYGCFAIITFVIFVPVAVIFKFYQRKAERLGLLTHISANRTITQSIVHYIQEFDIVGGALLMAAFIFVLLPFSLQTYGYTGYSSATFIAMVIVGLLLFPIFALWEAYFARTNFIRWELFRKRTVLGACVLSAIIFFSYTTWDQYFYYYAQVVYNLDTSQTGYMTQIYGVGSTIWAVLFGVWIRRTKYFKHVCLFFGAPLLLLGSALMIHFRGAQSSIGYLIMSQIFIAVGGGTLVIGIEMAAMAAADRDGVPLMIAMISLSGSIGAAMGYAVASAIYANTFPNALLRALPDSTKADYATIYSGGSAVQLLYPPGSPERDAINYAWAYSQKYECITAACLVVLAFPAITVWKNYNVDRKQVKGTVI</sequence>
<feature type="transmembrane region" description="Helical" evidence="8">
    <location>
        <begin position="110"/>
        <end position="130"/>
    </location>
</feature>
<feature type="region of interest" description="Disordered" evidence="7">
    <location>
        <begin position="1"/>
        <end position="24"/>
    </location>
</feature>
<feature type="transmembrane region" description="Helical" evidence="8">
    <location>
        <begin position="416"/>
        <end position="435"/>
    </location>
</feature>
<evidence type="ECO:0008006" key="11">
    <source>
        <dbReference type="Google" id="ProtNLM"/>
    </source>
</evidence>
<dbReference type="GO" id="GO:0022857">
    <property type="term" value="F:transmembrane transporter activity"/>
    <property type="evidence" value="ECO:0007669"/>
    <property type="project" value="InterPro"/>
</dbReference>
<feature type="transmembrane region" description="Helical" evidence="8">
    <location>
        <begin position="74"/>
        <end position="98"/>
    </location>
</feature>
<dbReference type="VEuPathDB" id="FungiDB:ASPTUDRAFT_40640"/>
<dbReference type="PANTHER" id="PTHR23501:SF107">
    <property type="entry name" value="TRANSPORTER, PUTATIVE (AFU_ORTHOLOGUE AFUA_7G04730)-RELATED"/>
    <property type="match status" value="1"/>
</dbReference>
<evidence type="ECO:0000256" key="1">
    <source>
        <dbReference type="ARBA" id="ARBA00004141"/>
    </source>
</evidence>
<dbReference type="FunFam" id="1.20.1250.20:FF:000284">
    <property type="entry name" value="Siderophore iron transporter mirB"/>
    <property type="match status" value="1"/>
</dbReference>
<keyword evidence="3" id="KW-0813">Transport</keyword>
<feature type="transmembrane region" description="Helical" evidence="8">
    <location>
        <begin position="309"/>
        <end position="329"/>
    </location>
</feature>
<dbReference type="InterPro" id="IPR011701">
    <property type="entry name" value="MFS"/>
</dbReference>
<dbReference type="InterPro" id="IPR036259">
    <property type="entry name" value="MFS_trans_sf"/>
</dbReference>
<keyword evidence="10" id="KW-1185">Reference proteome</keyword>
<dbReference type="Gene3D" id="1.20.1250.20">
    <property type="entry name" value="MFS general substrate transporter like domains"/>
    <property type="match status" value="2"/>
</dbReference>
<evidence type="ECO:0000256" key="7">
    <source>
        <dbReference type="SAM" id="MobiDB-lite"/>
    </source>
</evidence>
<keyword evidence="5 8" id="KW-1133">Transmembrane helix</keyword>
<evidence type="ECO:0000256" key="3">
    <source>
        <dbReference type="ARBA" id="ARBA00022448"/>
    </source>
</evidence>
<dbReference type="PANTHER" id="PTHR23501">
    <property type="entry name" value="MAJOR FACILITATOR SUPERFAMILY"/>
    <property type="match status" value="1"/>
</dbReference>
<evidence type="ECO:0000313" key="9">
    <source>
        <dbReference type="EMBL" id="OJI84632.1"/>
    </source>
</evidence>
<feature type="transmembrane region" description="Helical" evidence="8">
    <location>
        <begin position="349"/>
        <end position="366"/>
    </location>
</feature>
<keyword evidence="6 8" id="KW-0472">Membrane</keyword>
<comment type="similarity">
    <text evidence="2">Belongs to the major facilitator superfamily.</text>
</comment>
<comment type="subcellular location">
    <subcellularLocation>
        <location evidence="1">Membrane</location>
        <topology evidence="1">Multi-pass membrane protein</topology>
    </subcellularLocation>
</comment>
<protein>
    <recommendedName>
        <fullName evidence="11">Major facilitator superfamily (MFS) profile domain-containing protein</fullName>
    </recommendedName>
</protein>
<dbReference type="Proteomes" id="UP000184304">
    <property type="component" value="Unassembled WGS sequence"/>
</dbReference>
<feature type="transmembrane region" description="Helical" evidence="8">
    <location>
        <begin position="137"/>
        <end position="154"/>
    </location>
</feature>
<evidence type="ECO:0000256" key="5">
    <source>
        <dbReference type="ARBA" id="ARBA00022989"/>
    </source>
</evidence>
<feature type="transmembrane region" description="Helical" evidence="8">
    <location>
        <begin position="166"/>
        <end position="186"/>
    </location>
</feature>